<protein>
    <submittedName>
        <fullName evidence="1">Glyoxalase</fullName>
    </submittedName>
</protein>
<dbReference type="AlphaFoldDB" id="A0A2V1IWR4"/>
<comment type="caution">
    <text evidence="1">The sequence shown here is derived from an EMBL/GenBank/DDBJ whole genome shotgun (WGS) entry which is preliminary data.</text>
</comment>
<sequence>MNNTDFPEYGRQCELNTPWRGYHRATVVERNGYRFIIEFSSGATIEVYPDEITFD</sequence>
<dbReference type="GeneID" id="93423590"/>
<evidence type="ECO:0000313" key="2">
    <source>
        <dbReference type="Proteomes" id="UP000244925"/>
    </source>
</evidence>
<proteinExistence type="predicted"/>
<dbReference type="Proteomes" id="UP000244925">
    <property type="component" value="Unassembled WGS sequence"/>
</dbReference>
<accession>A0A2V1IWR4</accession>
<reference evidence="2" key="1">
    <citation type="submission" date="2018-02" db="EMBL/GenBank/DDBJ databases">
        <authorList>
            <person name="Clavel T."/>
            <person name="Strowig T."/>
        </authorList>
    </citation>
    <scope>NUCLEOTIDE SEQUENCE [LARGE SCALE GENOMIC DNA]</scope>
    <source>
        <strain evidence="2">DSM 100764</strain>
    </source>
</reference>
<gene>
    <name evidence="1" type="ORF">C5O25_08880</name>
</gene>
<evidence type="ECO:0000313" key="1">
    <source>
        <dbReference type="EMBL" id="PWB06999.1"/>
    </source>
</evidence>
<name>A0A2V1IWR4_9BACT</name>
<dbReference type="EMBL" id="PUBV01000017">
    <property type="protein sequence ID" value="PWB06999.1"/>
    <property type="molecule type" value="Genomic_DNA"/>
</dbReference>
<dbReference type="RefSeq" id="WP_107036384.1">
    <property type="nucleotide sequence ID" value="NZ_CARBNI010000024.1"/>
</dbReference>
<keyword evidence="2" id="KW-1185">Reference proteome</keyword>
<organism evidence="1 2">
    <name type="scientific">Paramuribaculum intestinale</name>
    <dbReference type="NCBI Taxonomy" id="2094151"/>
    <lineage>
        <taxon>Bacteria</taxon>
        <taxon>Pseudomonadati</taxon>
        <taxon>Bacteroidota</taxon>
        <taxon>Bacteroidia</taxon>
        <taxon>Bacteroidales</taxon>
        <taxon>Muribaculaceae</taxon>
        <taxon>Paramuribaculum</taxon>
    </lineage>
</organism>